<reference evidence="1" key="2">
    <citation type="journal article" date="2015" name="Fish Shellfish Immunol.">
        <title>Early steps in the European eel (Anguilla anguilla)-Vibrio vulnificus interaction in the gills: Role of the RtxA13 toxin.</title>
        <authorList>
            <person name="Callol A."/>
            <person name="Pajuelo D."/>
            <person name="Ebbesson L."/>
            <person name="Teles M."/>
            <person name="MacKenzie S."/>
            <person name="Amaro C."/>
        </authorList>
    </citation>
    <scope>NUCLEOTIDE SEQUENCE</scope>
</reference>
<dbReference type="AlphaFoldDB" id="A0A0E9VFF4"/>
<accession>A0A0E9VFF4</accession>
<protein>
    <submittedName>
        <fullName evidence="1">Uncharacterized protein</fullName>
    </submittedName>
</protein>
<sequence>MPPGEDADAFYYCGRDLLSGLQTAISDRMKFSILNLLRI</sequence>
<evidence type="ECO:0000313" key="1">
    <source>
        <dbReference type="EMBL" id="JAH76726.1"/>
    </source>
</evidence>
<organism evidence="1">
    <name type="scientific">Anguilla anguilla</name>
    <name type="common">European freshwater eel</name>
    <name type="synonym">Muraena anguilla</name>
    <dbReference type="NCBI Taxonomy" id="7936"/>
    <lineage>
        <taxon>Eukaryota</taxon>
        <taxon>Metazoa</taxon>
        <taxon>Chordata</taxon>
        <taxon>Craniata</taxon>
        <taxon>Vertebrata</taxon>
        <taxon>Euteleostomi</taxon>
        <taxon>Actinopterygii</taxon>
        <taxon>Neopterygii</taxon>
        <taxon>Teleostei</taxon>
        <taxon>Anguilliformes</taxon>
        <taxon>Anguillidae</taxon>
        <taxon>Anguilla</taxon>
    </lineage>
</organism>
<reference evidence="1" key="1">
    <citation type="submission" date="2014-11" db="EMBL/GenBank/DDBJ databases">
        <authorList>
            <person name="Amaro Gonzalez C."/>
        </authorList>
    </citation>
    <scope>NUCLEOTIDE SEQUENCE</scope>
</reference>
<dbReference type="EMBL" id="GBXM01031851">
    <property type="protein sequence ID" value="JAH76726.1"/>
    <property type="molecule type" value="Transcribed_RNA"/>
</dbReference>
<name>A0A0E9VFF4_ANGAN</name>
<proteinExistence type="predicted"/>